<dbReference type="InterPro" id="IPR029058">
    <property type="entry name" value="AB_hydrolase_fold"/>
</dbReference>
<dbReference type="SUPFAM" id="SSF53474">
    <property type="entry name" value="alpha/beta-Hydrolases"/>
    <property type="match status" value="1"/>
</dbReference>
<dbReference type="AlphaFoldDB" id="A0A645DYG3"/>
<comment type="caution">
    <text evidence="1">The sequence shown here is derived from an EMBL/GenBank/DDBJ whole genome shotgun (WGS) entry which is preliminary data.</text>
</comment>
<sequence>MVGPDSPPAFLVHAGNDPIPVSGTVNYYLALQQAKVPAELHVYAEGGHGYGLRRTADSITGWPELAGKWMRGLKLLDR</sequence>
<proteinExistence type="predicted"/>
<dbReference type="Gene3D" id="3.40.50.1820">
    <property type="entry name" value="alpha/beta hydrolase"/>
    <property type="match status" value="1"/>
</dbReference>
<reference evidence="1" key="1">
    <citation type="submission" date="2019-08" db="EMBL/GenBank/DDBJ databases">
        <authorList>
            <person name="Kucharzyk K."/>
            <person name="Murdoch R.W."/>
            <person name="Higgins S."/>
            <person name="Loffler F."/>
        </authorList>
    </citation>
    <scope>NUCLEOTIDE SEQUENCE</scope>
</reference>
<name>A0A645DYG3_9ZZZZ</name>
<organism evidence="1">
    <name type="scientific">bioreactor metagenome</name>
    <dbReference type="NCBI Taxonomy" id="1076179"/>
    <lineage>
        <taxon>unclassified sequences</taxon>
        <taxon>metagenomes</taxon>
        <taxon>ecological metagenomes</taxon>
    </lineage>
</organism>
<evidence type="ECO:0008006" key="2">
    <source>
        <dbReference type="Google" id="ProtNLM"/>
    </source>
</evidence>
<gene>
    <name evidence="1" type="ORF">SDC9_141710</name>
</gene>
<dbReference type="EMBL" id="VSSQ01041175">
    <property type="protein sequence ID" value="MPM94564.1"/>
    <property type="molecule type" value="Genomic_DNA"/>
</dbReference>
<evidence type="ECO:0000313" key="1">
    <source>
        <dbReference type="EMBL" id="MPM94564.1"/>
    </source>
</evidence>
<protein>
    <recommendedName>
        <fullName evidence="2">Peptidase S9 prolyl oligopeptidase catalytic domain-containing protein</fullName>
    </recommendedName>
</protein>
<accession>A0A645DYG3</accession>